<feature type="transmembrane region" description="Helical" evidence="2">
    <location>
        <begin position="262"/>
        <end position="280"/>
    </location>
</feature>
<accession>A0A139A5R0</accession>
<reference evidence="3 4" key="1">
    <citation type="journal article" date="2015" name="Genome Biol. Evol.">
        <title>Phylogenomic analyses indicate that early fungi evolved digesting cell walls of algal ancestors of land plants.</title>
        <authorList>
            <person name="Chang Y."/>
            <person name="Wang S."/>
            <person name="Sekimoto S."/>
            <person name="Aerts A.L."/>
            <person name="Choi C."/>
            <person name="Clum A."/>
            <person name="LaButti K.M."/>
            <person name="Lindquist E.A."/>
            <person name="Yee Ngan C."/>
            <person name="Ohm R.A."/>
            <person name="Salamov A.A."/>
            <person name="Grigoriev I.V."/>
            <person name="Spatafora J.W."/>
            <person name="Berbee M.L."/>
        </authorList>
    </citation>
    <scope>NUCLEOTIDE SEQUENCE [LARGE SCALE GENOMIC DNA]</scope>
    <source>
        <strain evidence="3 4">JEL478</strain>
    </source>
</reference>
<feature type="compositionally biased region" description="Polar residues" evidence="1">
    <location>
        <begin position="32"/>
        <end position="44"/>
    </location>
</feature>
<proteinExistence type="predicted"/>
<organism evidence="3 4">
    <name type="scientific">Gonapodya prolifera (strain JEL478)</name>
    <name type="common">Monoblepharis prolifera</name>
    <dbReference type="NCBI Taxonomy" id="1344416"/>
    <lineage>
        <taxon>Eukaryota</taxon>
        <taxon>Fungi</taxon>
        <taxon>Fungi incertae sedis</taxon>
        <taxon>Chytridiomycota</taxon>
        <taxon>Chytridiomycota incertae sedis</taxon>
        <taxon>Monoblepharidomycetes</taxon>
        <taxon>Monoblepharidales</taxon>
        <taxon>Gonapodyaceae</taxon>
        <taxon>Gonapodya</taxon>
    </lineage>
</organism>
<gene>
    <name evidence="3" type="ORF">M427DRAFT_35394</name>
</gene>
<dbReference type="EMBL" id="KQ965796">
    <property type="protein sequence ID" value="KXS11815.1"/>
    <property type="molecule type" value="Genomic_DNA"/>
</dbReference>
<keyword evidence="2" id="KW-1133">Transmembrane helix</keyword>
<dbReference type="Proteomes" id="UP000070544">
    <property type="component" value="Unassembled WGS sequence"/>
</dbReference>
<feature type="transmembrane region" description="Helical" evidence="2">
    <location>
        <begin position="286"/>
        <end position="313"/>
    </location>
</feature>
<evidence type="ECO:0000256" key="1">
    <source>
        <dbReference type="SAM" id="MobiDB-lite"/>
    </source>
</evidence>
<dbReference type="AlphaFoldDB" id="A0A139A5R0"/>
<keyword evidence="4" id="KW-1185">Reference proteome</keyword>
<keyword evidence="2" id="KW-0472">Membrane</keyword>
<protein>
    <submittedName>
        <fullName evidence="3">Uncharacterized protein</fullName>
    </submittedName>
</protein>
<feature type="transmembrane region" description="Helical" evidence="2">
    <location>
        <begin position="235"/>
        <end position="255"/>
    </location>
</feature>
<feature type="region of interest" description="Disordered" evidence="1">
    <location>
        <begin position="1"/>
        <end position="44"/>
    </location>
</feature>
<sequence length="316" mass="34057">MAESATLESFDHGAGASDDNGPPTPATPPIPVQNTPATIASPPQISPDQYIKFPKLAQSFVEQLEATSITTASGTFKVCSATVRENLDSYAKVNTTVNTMWKRVLRNNWKLSRTGHEVDGEVWPAGIHLYVDYTLSGGATFEDVPRETSIPWTVDETLAPGVQTYQPASTSSQVSISSREFGRAIRNGFKALIRKAFHCARRDAKTEGMVRDVLGHGVATVKRMRSPPGTVKVEIIMMTTPVLLLSISEMVTDYFRYQNRKVAVGLVGAVCGAVVAYKIADDQSQDLWVIGGAVVGGAAAGFGIGDYAVALFLSRW</sequence>
<name>A0A139A5R0_GONPJ</name>
<keyword evidence="2" id="KW-0812">Transmembrane</keyword>
<feature type="compositionally biased region" description="Pro residues" evidence="1">
    <location>
        <begin position="22"/>
        <end position="31"/>
    </location>
</feature>
<evidence type="ECO:0000256" key="2">
    <source>
        <dbReference type="SAM" id="Phobius"/>
    </source>
</evidence>
<evidence type="ECO:0000313" key="4">
    <source>
        <dbReference type="Proteomes" id="UP000070544"/>
    </source>
</evidence>
<evidence type="ECO:0000313" key="3">
    <source>
        <dbReference type="EMBL" id="KXS11815.1"/>
    </source>
</evidence>